<feature type="non-terminal residue" evidence="1">
    <location>
        <position position="175"/>
    </location>
</feature>
<dbReference type="CTD" id="20329001"/>
<keyword evidence="2" id="KW-1185">Reference proteome</keyword>
<name>A0A074Z5Z3_OPIVI</name>
<feature type="non-terminal residue" evidence="1">
    <location>
        <position position="1"/>
    </location>
</feature>
<evidence type="ECO:0000313" key="2">
    <source>
        <dbReference type="Proteomes" id="UP000054324"/>
    </source>
</evidence>
<reference evidence="1 2" key="1">
    <citation type="submission" date="2013-11" db="EMBL/GenBank/DDBJ databases">
        <title>Opisthorchis viverrini - life in the bile duct.</title>
        <authorList>
            <person name="Young N.D."/>
            <person name="Nagarajan N."/>
            <person name="Lin S.J."/>
            <person name="Korhonen P.K."/>
            <person name="Jex A.R."/>
            <person name="Hall R.S."/>
            <person name="Safavi-Hemami H."/>
            <person name="Kaewkong W."/>
            <person name="Bertrand D."/>
            <person name="Gao S."/>
            <person name="Seet Q."/>
            <person name="Wongkham S."/>
            <person name="Teh B.T."/>
            <person name="Wongkham C."/>
            <person name="Intapan P.M."/>
            <person name="Maleewong W."/>
            <person name="Yang X."/>
            <person name="Hu M."/>
            <person name="Wang Z."/>
            <person name="Hofmann A."/>
            <person name="Sternberg P.W."/>
            <person name="Tan P."/>
            <person name="Wang J."/>
            <person name="Gasser R.B."/>
        </authorList>
    </citation>
    <scope>NUCLEOTIDE SEQUENCE [LARGE SCALE GENOMIC DNA]</scope>
</reference>
<sequence length="175" mass="20008">TPNILSSAIDKKQACVVRSSFSCVNENFKGNLRWKLNHLWHFPVFSYTITFQVRKALDDHPVREIRFQKDDSNKSDLLIVVYMDPEKFLNLSKSYGQSDLLDNTFEDTLNERLAALSPSRVNPIACTQDRIYLQAHGICPKGGEFVFIGQNSTSTKLSVCLWSALMLLLITCCWR</sequence>
<dbReference type="KEGG" id="ovi:T265_14835"/>
<dbReference type="RefSeq" id="XP_009173755.1">
    <property type="nucleotide sequence ID" value="XM_009175491.1"/>
</dbReference>
<proteinExistence type="predicted"/>
<dbReference type="Proteomes" id="UP000054324">
    <property type="component" value="Unassembled WGS sequence"/>
</dbReference>
<dbReference type="AlphaFoldDB" id="A0A074Z5Z3"/>
<gene>
    <name evidence="1" type="ORF">T265_14835</name>
</gene>
<evidence type="ECO:0000313" key="1">
    <source>
        <dbReference type="EMBL" id="KER22498.1"/>
    </source>
</evidence>
<dbReference type="EMBL" id="KL596895">
    <property type="protein sequence ID" value="KER22498.1"/>
    <property type="molecule type" value="Genomic_DNA"/>
</dbReference>
<protein>
    <submittedName>
        <fullName evidence="1">Uncharacterized protein</fullName>
    </submittedName>
</protein>
<organism evidence="1 2">
    <name type="scientific">Opisthorchis viverrini</name>
    <name type="common">Southeast Asian liver fluke</name>
    <dbReference type="NCBI Taxonomy" id="6198"/>
    <lineage>
        <taxon>Eukaryota</taxon>
        <taxon>Metazoa</taxon>
        <taxon>Spiralia</taxon>
        <taxon>Lophotrochozoa</taxon>
        <taxon>Platyhelminthes</taxon>
        <taxon>Trematoda</taxon>
        <taxon>Digenea</taxon>
        <taxon>Opisthorchiida</taxon>
        <taxon>Opisthorchiata</taxon>
        <taxon>Opisthorchiidae</taxon>
        <taxon>Opisthorchis</taxon>
    </lineage>
</organism>
<dbReference type="GeneID" id="20329001"/>
<accession>A0A074Z5Z3</accession>